<dbReference type="InterPro" id="IPR006385">
    <property type="entry name" value="HAD_hydro_SerB1"/>
</dbReference>
<dbReference type="NCBIfam" id="TIGR01490">
    <property type="entry name" value="HAD-SF-IB-hyp1"/>
    <property type="match status" value="1"/>
</dbReference>
<evidence type="ECO:0000313" key="2">
    <source>
        <dbReference type="Proteomes" id="UP000292298"/>
    </source>
</evidence>
<dbReference type="SUPFAM" id="SSF56784">
    <property type="entry name" value="HAD-like"/>
    <property type="match status" value="1"/>
</dbReference>
<organism evidence="1 2">
    <name type="scientific">Spiribacter vilamensis</name>
    <dbReference type="NCBI Taxonomy" id="531306"/>
    <lineage>
        <taxon>Bacteria</taxon>
        <taxon>Pseudomonadati</taxon>
        <taxon>Pseudomonadota</taxon>
        <taxon>Gammaproteobacteria</taxon>
        <taxon>Chromatiales</taxon>
        <taxon>Ectothiorhodospiraceae</taxon>
        <taxon>Spiribacter</taxon>
    </lineage>
</organism>
<dbReference type="NCBIfam" id="TIGR01488">
    <property type="entry name" value="HAD-SF-IB"/>
    <property type="match status" value="1"/>
</dbReference>
<name>A0A4Q8CXX4_9GAMM</name>
<dbReference type="Pfam" id="PF12710">
    <property type="entry name" value="HAD"/>
    <property type="match status" value="1"/>
</dbReference>
<dbReference type="GO" id="GO:0036424">
    <property type="term" value="F:L-phosphoserine phosphatase activity"/>
    <property type="evidence" value="ECO:0007669"/>
    <property type="project" value="TreeGrafter"/>
</dbReference>
<dbReference type="GO" id="GO:0005737">
    <property type="term" value="C:cytoplasm"/>
    <property type="evidence" value="ECO:0007669"/>
    <property type="project" value="TreeGrafter"/>
</dbReference>
<dbReference type="RefSeq" id="WP_165385673.1">
    <property type="nucleotide sequence ID" value="NZ_SHLI01000001.1"/>
</dbReference>
<proteinExistence type="predicted"/>
<dbReference type="GO" id="GO:0006564">
    <property type="term" value="P:L-serine biosynthetic process"/>
    <property type="evidence" value="ECO:0007669"/>
    <property type="project" value="TreeGrafter"/>
</dbReference>
<evidence type="ECO:0000313" key="1">
    <source>
        <dbReference type="EMBL" id="RZU97809.1"/>
    </source>
</evidence>
<comment type="caution">
    <text evidence="1">The sequence shown here is derived from an EMBL/GenBank/DDBJ whole genome shotgun (WGS) entry which is preliminary data.</text>
</comment>
<keyword evidence="2" id="KW-1185">Reference proteome</keyword>
<accession>A0A4Q8CXX4</accession>
<dbReference type="AlphaFoldDB" id="A0A4Q8CXX4"/>
<gene>
    <name evidence="1" type="ORF">EV698_0039</name>
</gene>
<dbReference type="InterPro" id="IPR050582">
    <property type="entry name" value="HAD-like_SerB"/>
</dbReference>
<dbReference type="Gene3D" id="1.20.1440.100">
    <property type="entry name" value="SG protein - dephosphorylation function"/>
    <property type="match status" value="1"/>
</dbReference>
<reference evidence="1 2" key="1">
    <citation type="submission" date="2019-02" db="EMBL/GenBank/DDBJ databases">
        <title>Genomic Encyclopedia of Type Strains, Phase IV (KMG-IV): sequencing the most valuable type-strain genomes for metagenomic binning, comparative biology and taxonomic classification.</title>
        <authorList>
            <person name="Goeker M."/>
        </authorList>
    </citation>
    <scope>NUCLEOTIDE SEQUENCE [LARGE SCALE GENOMIC DNA]</scope>
    <source>
        <strain evidence="1 2">DSM 21056</strain>
    </source>
</reference>
<sequence>MPDSGPLALFDMDGTLTRRDTLSDLLLRQFGVTRCLAASVSLAPSLLGVPVGAVHRDHAKVHLLRHFFGGMADETFRAIGRDYALNHLDSLLRPLARERLDWHRQAGHRVVVISASISEWLRPWTDSLGIELLATHMERRNGRLTGDLAGRNCRGPEKVERLRALLDPAEYHPIYAYGDTAGDTEMLALADHATYRGLR</sequence>
<dbReference type="Proteomes" id="UP000292298">
    <property type="component" value="Unassembled WGS sequence"/>
</dbReference>
<keyword evidence="1" id="KW-0378">Hydrolase</keyword>
<dbReference type="PANTHER" id="PTHR43344">
    <property type="entry name" value="PHOSPHOSERINE PHOSPHATASE"/>
    <property type="match status" value="1"/>
</dbReference>
<dbReference type="PANTHER" id="PTHR43344:SF14">
    <property type="entry name" value="HAD-IB FAMILY HYDROLASE"/>
    <property type="match status" value="1"/>
</dbReference>
<dbReference type="Gene3D" id="3.40.50.1000">
    <property type="entry name" value="HAD superfamily/HAD-like"/>
    <property type="match status" value="1"/>
</dbReference>
<dbReference type="GO" id="GO:0000287">
    <property type="term" value="F:magnesium ion binding"/>
    <property type="evidence" value="ECO:0007669"/>
    <property type="project" value="TreeGrafter"/>
</dbReference>
<dbReference type="EMBL" id="SHLI01000001">
    <property type="protein sequence ID" value="RZU97809.1"/>
    <property type="molecule type" value="Genomic_DNA"/>
</dbReference>
<protein>
    <submittedName>
        <fullName evidence="1">HAD superfamily hydrolase (TIGR01490 family)</fullName>
    </submittedName>
</protein>
<dbReference type="InterPro" id="IPR036412">
    <property type="entry name" value="HAD-like_sf"/>
</dbReference>
<dbReference type="InterPro" id="IPR023214">
    <property type="entry name" value="HAD_sf"/>
</dbReference>